<protein>
    <recommendedName>
        <fullName evidence="4">DoxX family membrane protein</fullName>
    </recommendedName>
</protein>
<evidence type="ECO:0008006" key="4">
    <source>
        <dbReference type="Google" id="ProtNLM"/>
    </source>
</evidence>
<dbReference type="Proteomes" id="UP000500953">
    <property type="component" value="Chromosome"/>
</dbReference>
<sequence>MAQRLFGLTLRLFGLGLAGTGAAHFLAPEPFDRLTAVAFPDETRRWTLSNGATELILGLAVASRRTRLVGLAGFLAYAAFLTQRLISTQNSQN</sequence>
<evidence type="ECO:0000313" key="2">
    <source>
        <dbReference type="EMBL" id="QIS24034.1"/>
    </source>
</evidence>
<keyword evidence="1" id="KW-1133">Transmembrane helix</keyword>
<name>A0A6G9ZF12_9NOCA</name>
<gene>
    <name evidence="2" type="ORF">F6W96_06670</name>
</gene>
<evidence type="ECO:0000256" key="1">
    <source>
        <dbReference type="SAM" id="Phobius"/>
    </source>
</evidence>
<keyword evidence="1" id="KW-0472">Membrane</keyword>
<accession>A0A6G9ZF12</accession>
<dbReference type="EMBL" id="CP046173">
    <property type="protein sequence ID" value="QIS24034.1"/>
    <property type="molecule type" value="Genomic_DNA"/>
</dbReference>
<keyword evidence="1" id="KW-0812">Transmembrane</keyword>
<dbReference type="AlphaFoldDB" id="A0A6G9ZF12"/>
<proteinExistence type="predicted"/>
<feature type="transmembrane region" description="Helical" evidence="1">
    <location>
        <begin position="69"/>
        <end position="86"/>
    </location>
</feature>
<reference evidence="2 3" key="1">
    <citation type="journal article" date="2019" name="ACS Chem. Biol.">
        <title>Identification and Mobilization of a Cryptic Antibiotic Biosynthesis Gene Locus from a Human-Pathogenic Nocardia Isolate.</title>
        <authorList>
            <person name="Herisse M."/>
            <person name="Ishida K."/>
            <person name="Porter J.L."/>
            <person name="Howden B."/>
            <person name="Hertweck C."/>
            <person name="Stinear T.P."/>
            <person name="Pidot S.J."/>
        </authorList>
    </citation>
    <scope>NUCLEOTIDE SEQUENCE [LARGE SCALE GENOMIC DNA]</scope>
    <source>
        <strain evidence="2 3">AUSMDU00012715</strain>
    </source>
</reference>
<evidence type="ECO:0000313" key="3">
    <source>
        <dbReference type="Proteomes" id="UP000500953"/>
    </source>
</evidence>
<organism evidence="2 3">
    <name type="scientific">Nocardia terpenica</name>
    <dbReference type="NCBI Taxonomy" id="455432"/>
    <lineage>
        <taxon>Bacteria</taxon>
        <taxon>Bacillati</taxon>
        <taxon>Actinomycetota</taxon>
        <taxon>Actinomycetes</taxon>
        <taxon>Mycobacteriales</taxon>
        <taxon>Nocardiaceae</taxon>
        <taxon>Nocardia</taxon>
    </lineage>
</organism>